<evidence type="ECO:0000313" key="2">
    <source>
        <dbReference type="Proteomes" id="UP000887540"/>
    </source>
</evidence>
<feature type="transmembrane region" description="Helical" evidence="1">
    <location>
        <begin position="12"/>
        <end position="33"/>
    </location>
</feature>
<dbReference type="Proteomes" id="UP000887540">
    <property type="component" value="Unplaced"/>
</dbReference>
<keyword evidence="1" id="KW-0812">Transmembrane</keyword>
<keyword evidence="1" id="KW-0472">Membrane</keyword>
<sequence length="120" mass="13493">MSYEYNNRTASIIFGIFMTVVGLSLFVFTITVITTFPDPDLLGPVAHHIGQLLIAICFSGSMLQSIIAVNRFLAIFCSKKGYILSRFTYNCIAIIVFPICLAMSYIPANYFFCCKYMDLL</sequence>
<organism evidence="2 3">
    <name type="scientific">Acrobeloides nanus</name>
    <dbReference type="NCBI Taxonomy" id="290746"/>
    <lineage>
        <taxon>Eukaryota</taxon>
        <taxon>Metazoa</taxon>
        <taxon>Ecdysozoa</taxon>
        <taxon>Nematoda</taxon>
        <taxon>Chromadorea</taxon>
        <taxon>Rhabditida</taxon>
        <taxon>Tylenchina</taxon>
        <taxon>Cephalobomorpha</taxon>
        <taxon>Cephaloboidea</taxon>
        <taxon>Cephalobidae</taxon>
        <taxon>Acrobeloides</taxon>
    </lineage>
</organism>
<name>A0A914ESB7_9BILA</name>
<keyword evidence="1" id="KW-1133">Transmembrane helix</keyword>
<evidence type="ECO:0000313" key="3">
    <source>
        <dbReference type="WBParaSite" id="ACRNAN_scaffold985.g29161.t1"/>
    </source>
</evidence>
<protein>
    <submittedName>
        <fullName evidence="3">7TM GPCR serpentine receptor class x (Srx) domain-containing protein</fullName>
    </submittedName>
</protein>
<keyword evidence="2" id="KW-1185">Reference proteome</keyword>
<proteinExistence type="predicted"/>
<dbReference type="WBParaSite" id="ACRNAN_scaffold985.g29161.t1">
    <property type="protein sequence ID" value="ACRNAN_scaffold985.g29161.t1"/>
    <property type="gene ID" value="ACRNAN_scaffold985.g29161"/>
</dbReference>
<feature type="transmembrane region" description="Helical" evidence="1">
    <location>
        <begin position="53"/>
        <end position="75"/>
    </location>
</feature>
<feature type="transmembrane region" description="Helical" evidence="1">
    <location>
        <begin position="87"/>
        <end position="106"/>
    </location>
</feature>
<dbReference type="AlphaFoldDB" id="A0A914ESB7"/>
<accession>A0A914ESB7</accession>
<evidence type="ECO:0000256" key="1">
    <source>
        <dbReference type="SAM" id="Phobius"/>
    </source>
</evidence>
<reference evidence="3" key="1">
    <citation type="submission" date="2022-11" db="UniProtKB">
        <authorList>
            <consortium name="WormBaseParasite"/>
        </authorList>
    </citation>
    <scope>IDENTIFICATION</scope>
</reference>